<evidence type="ECO:0000259" key="21">
    <source>
        <dbReference type="PROSITE" id="PS50026"/>
    </source>
</evidence>
<feature type="domain" description="EGF-like" evidence="21">
    <location>
        <begin position="165"/>
        <end position="198"/>
    </location>
</feature>
<keyword evidence="3 16" id="KW-0245">EGF-like domain</keyword>
<keyword evidence="6" id="KW-0732">Signal</keyword>
<keyword evidence="5 19" id="KW-0812">Transmembrane</keyword>
<dbReference type="GO" id="GO:0007166">
    <property type="term" value="P:cell surface receptor signaling pathway"/>
    <property type="evidence" value="ECO:0007669"/>
    <property type="project" value="InterPro"/>
</dbReference>
<dbReference type="PROSITE" id="PS00108">
    <property type="entry name" value="PROTEIN_KINASE_ST"/>
    <property type="match status" value="1"/>
</dbReference>
<dbReference type="EMBL" id="JACGWJ010000025">
    <property type="protein sequence ID" value="KAL0316415.1"/>
    <property type="molecule type" value="Genomic_DNA"/>
</dbReference>
<protein>
    <submittedName>
        <fullName evidence="22">Wall-associated receptor kinase</fullName>
    </submittedName>
</protein>
<evidence type="ECO:0000256" key="9">
    <source>
        <dbReference type="ARBA" id="ARBA00022777"/>
    </source>
</evidence>
<keyword evidence="13" id="KW-1015">Disulfide bond</keyword>
<evidence type="ECO:0000256" key="10">
    <source>
        <dbReference type="ARBA" id="ARBA00022840"/>
    </source>
</evidence>
<evidence type="ECO:0000256" key="7">
    <source>
        <dbReference type="ARBA" id="ARBA00022737"/>
    </source>
</evidence>
<accession>A0AAW2LBB6</accession>
<comment type="caution">
    <text evidence="22">The sequence shown here is derived from an EMBL/GenBank/DDBJ whole genome shotgun (WGS) entry which is preliminary data.</text>
</comment>
<dbReference type="SUPFAM" id="SSF56112">
    <property type="entry name" value="Protein kinase-like (PK-like)"/>
    <property type="match status" value="1"/>
</dbReference>
<dbReference type="SMART" id="SM00181">
    <property type="entry name" value="EGF"/>
    <property type="match status" value="2"/>
</dbReference>
<dbReference type="Gene3D" id="3.30.200.20">
    <property type="entry name" value="Phosphorylase Kinase, domain 1"/>
    <property type="match status" value="1"/>
</dbReference>
<dbReference type="InterPro" id="IPR001881">
    <property type="entry name" value="EGF-like_Ca-bd_dom"/>
</dbReference>
<evidence type="ECO:0000259" key="20">
    <source>
        <dbReference type="PROSITE" id="PS50011"/>
    </source>
</evidence>
<dbReference type="FunFam" id="3.30.200.20:FF:000043">
    <property type="entry name" value="Wall-associated receptor kinase 2"/>
    <property type="match status" value="1"/>
</dbReference>
<evidence type="ECO:0000256" key="15">
    <source>
        <dbReference type="ARBA" id="ARBA00047951"/>
    </source>
</evidence>
<keyword evidence="7" id="KW-0677">Repeat</keyword>
<evidence type="ECO:0000256" key="17">
    <source>
        <dbReference type="PROSITE-ProRule" id="PRU10141"/>
    </source>
</evidence>
<keyword evidence="12 19" id="KW-0472">Membrane</keyword>
<evidence type="ECO:0000256" key="13">
    <source>
        <dbReference type="ARBA" id="ARBA00023157"/>
    </source>
</evidence>
<organism evidence="22">
    <name type="scientific">Sesamum radiatum</name>
    <name type="common">Black benniseed</name>
    <dbReference type="NCBI Taxonomy" id="300843"/>
    <lineage>
        <taxon>Eukaryota</taxon>
        <taxon>Viridiplantae</taxon>
        <taxon>Streptophyta</taxon>
        <taxon>Embryophyta</taxon>
        <taxon>Tracheophyta</taxon>
        <taxon>Spermatophyta</taxon>
        <taxon>Magnoliopsida</taxon>
        <taxon>eudicotyledons</taxon>
        <taxon>Gunneridae</taxon>
        <taxon>Pentapetalae</taxon>
        <taxon>asterids</taxon>
        <taxon>lamiids</taxon>
        <taxon>Lamiales</taxon>
        <taxon>Pedaliaceae</taxon>
        <taxon>Sesamum</taxon>
    </lineage>
</organism>
<dbReference type="InterPro" id="IPR008271">
    <property type="entry name" value="Ser/Thr_kinase_AS"/>
</dbReference>
<dbReference type="SMART" id="SM00220">
    <property type="entry name" value="S_TKc"/>
    <property type="match status" value="1"/>
</dbReference>
<evidence type="ECO:0000256" key="14">
    <source>
        <dbReference type="ARBA" id="ARBA00047558"/>
    </source>
</evidence>
<feature type="domain" description="Protein kinase" evidence="20">
    <location>
        <begin position="290"/>
        <end position="479"/>
    </location>
</feature>
<evidence type="ECO:0000256" key="11">
    <source>
        <dbReference type="ARBA" id="ARBA00022989"/>
    </source>
</evidence>
<evidence type="ECO:0000256" key="16">
    <source>
        <dbReference type="PROSITE-ProRule" id="PRU00076"/>
    </source>
</evidence>
<evidence type="ECO:0000256" key="4">
    <source>
        <dbReference type="ARBA" id="ARBA00022679"/>
    </source>
</evidence>
<dbReference type="CDD" id="cd00054">
    <property type="entry name" value="EGF_CA"/>
    <property type="match status" value="2"/>
</dbReference>
<comment type="caution">
    <text evidence="16">Lacks conserved residue(s) required for the propagation of feature annotation.</text>
</comment>
<dbReference type="InterPro" id="IPR018097">
    <property type="entry name" value="EGF_Ca-bd_CS"/>
</dbReference>
<keyword evidence="11 19" id="KW-1133">Transmembrane helix</keyword>
<dbReference type="GO" id="GO:0005886">
    <property type="term" value="C:plasma membrane"/>
    <property type="evidence" value="ECO:0007669"/>
    <property type="project" value="TreeGrafter"/>
</dbReference>
<keyword evidence="2 18" id="KW-0723">Serine/threonine-protein kinase</keyword>
<dbReference type="InterPro" id="IPR017441">
    <property type="entry name" value="Protein_kinase_ATP_BS"/>
</dbReference>
<dbReference type="PROSITE" id="PS01187">
    <property type="entry name" value="EGF_CA"/>
    <property type="match status" value="1"/>
</dbReference>
<dbReference type="FunFam" id="2.10.25.10:FF:000038">
    <property type="entry name" value="Fibrillin 2"/>
    <property type="match status" value="1"/>
</dbReference>
<comment type="subcellular location">
    <subcellularLocation>
        <location evidence="1">Membrane</location>
        <topology evidence="1">Single-pass type I membrane protein</topology>
    </subcellularLocation>
</comment>
<dbReference type="PROSITE" id="PS50011">
    <property type="entry name" value="PROTEIN_KINASE_DOM"/>
    <property type="match status" value="1"/>
</dbReference>
<dbReference type="GO" id="GO:0005524">
    <property type="term" value="F:ATP binding"/>
    <property type="evidence" value="ECO:0007669"/>
    <property type="project" value="UniProtKB-UniRule"/>
</dbReference>
<comment type="similarity">
    <text evidence="18">Belongs to the protein kinase superfamily.</text>
</comment>
<comment type="catalytic activity">
    <reaction evidence="15">
        <text>L-threonyl-[protein] + ATP = O-phospho-L-threonyl-[protein] + ADP + H(+)</text>
        <dbReference type="Rhea" id="RHEA:46608"/>
        <dbReference type="Rhea" id="RHEA-COMP:11060"/>
        <dbReference type="Rhea" id="RHEA-COMP:11605"/>
        <dbReference type="ChEBI" id="CHEBI:15378"/>
        <dbReference type="ChEBI" id="CHEBI:30013"/>
        <dbReference type="ChEBI" id="CHEBI:30616"/>
        <dbReference type="ChEBI" id="CHEBI:61977"/>
        <dbReference type="ChEBI" id="CHEBI:456216"/>
    </reaction>
</comment>
<feature type="transmembrane region" description="Helical" evidence="19">
    <location>
        <begin position="218"/>
        <end position="240"/>
    </location>
</feature>
<dbReference type="Gene3D" id="2.10.25.10">
    <property type="entry name" value="Laminin"/>
    <property type="match status" value="2"/>
</dbReference>
<evidence type="ECO:0000256" key="5">
    <source>
        <dbReference type="ARBA" id="ARBA00022692"/>
    </source>
</evidence>
<keyword evidence="22" id="KW-0675">Receptor</keyword>
<dbReference type="InterPro" id="IPR045274">
    <property type="entry name" value="WAK-like"/>
</dbReference>
<evidence type="ECO:0000256" key="19">
    <source>
        <dbReference type="SAM" id="Phobius"/>
    </source>
</evidence>
<keyword evidence="4" id="KW-0808">Transferase</keyword>
<dbReference type="InterPro" id="IPR000152">
    <property type="entry name" value="EGF-type_Asp/Asn_hydroxyl_site"/>
</dbReference>
<evidence type="ECO:0000256" key="8">
    <source>
        <dbReference type="ARBA" id="ARBA00022741"/>
    </source>
</evidence>
<dbReference type="InterPro" id="IPR049883">
    <property type="entry name" value="NOTCH1_EGF-like"/>
</dbReference>
<evidence type="ECO:0000313" key="22">
    <source>
        <dbReference type="EMBL" id="KAL0316415.1"/>
    </source>
</evidence>
<comment type="catalytic activity">
    <reaction evidence="14">
        <text>L-seryl-[protein] + ATP = O-phospho-L-seryl-[protein] + ADP + H(+)</text>
        <dbReference type="Rhea" id="RHEA:17989"/>
        <dbReference type="Rhea" id="RHEA-COMP:9863"/>
        <dbReference type="Rhea" id="RHEA-COMP:11604"/>
        <dbReference type="ChEBI" id="CHEBI:15378"/>
        <dbReference type="ChEBI" id="CHEBI:29999"/>
        <dbReference type="ChEBI" id="CHEBI:30616"/>
        <dbReference type="ChEBI" id="CHEBI:83421"/>
        <dbReference type="ChEBI" id="CHEBI:456216"/>
    </reaction>
</comment>
<dbReference type="InterPro" id="IPR000742">
    <property type="entry name" value="EGF"/>
</dbReference>
<sequence>MARPNCQSKCGNLTVPYPFGIGLGTVCSSNQDLIDGACSGIGCCQTAIPKGLKRFNTNLGTLYSHLNIWSFSPCGYAFLGDPDSFRFSVSDLNDTDFQNRTIENVPVVLDWAIGTQNCSEAQGSSDFACLQNSYCVDSDTGLGGYRCSCSEGYEGNPYLSPGCIDINECEINPCDENGICTNIQGSYTCSCANGYSGDGRKDGRGCIAKNPQFPLIKFALGMSFGLLALVIAVTWLYFGIKKRKLINLREKFFQQNGGLLLKQQLSSHDGSVKSTRIFTAEELQKATNNYADDRILGQGGYGTVYKGILHDPHQIVAIKKSRIMDQTQIEQFINEVIILTQVNHRNVVKLLGCCLETEVPLLVYEYVSNGTLFNHIHNSGGMPWFSWDNRLRIATEAAGALAYLHSAAAKPIIHRDVKSPNILLDDYYNAKISDFGASRLVPIDQTQVSTLVQGTLGYLDPEYFHTSQLTEKVMSTALE</sequence>
<dbReference type="Pfam" id="PF07645">
    <property type="entry name" value="EGF_CA"/>
    <property type="match status" value="1"/>
</dbReference>
<name>A0AAW2LBB6_SESRA</name>
<dbReference type="Gene3D" id="1.10.510.10">
    <property type="entry name" value="Transferase(Phosphotransferase) domain 1"/>
    <property type="match status" value="1"/>
</dbReference>
<dbReference type="InterPro" id="IPR011009">
    <property type="entry name" value="Kinase-like_dom_sf"/>
</dbReference>
<dbReference type="SUPFAM" id="SSF57196">
    <property type="entry name" value="EGF/Laminin"/>
    <property type="match status" value="1"/>
</dbReference>
<evidence type="ECO:0000256" key="6">
    <source>
        <dbReference type="ARBA" id="ARBA00022729"/>
    </source>
</evidence>
<evidence type="ECO:0000256" key="2">
    <source>
        <dbReference type="ARBA" id="ARBA00022527"/>
    </source>
</evidence>
<keyword evidence="9 22" id="KW-0418">Kinase</keyword>
<proteinExistence type="inferred from homology"/>
<evidence type="ECO:0000256" key="12">
    <source>
        <dbReference type="ARBA" id="ARBA00023136"/>
    </source>
</evidence>
<evidence type="ECO:0000256" key="18">
    <source>
        <dbReference type="RuleBase" id="RU000304"/>
    </source>
</evidence>
<reference evidence="22" key="1">
    <citation type="submission" date="2020-06" db="EMBL/GenBank/DDBJ databases">
        <authorList>
            <person name="Li T."/>
            <person name="Hu X."/>
            <person name="Zhang T."/>
            <person name="Song X."/>
            <person name="Zhang H."/>
            <person name="Dai N."/>
            <person name="Sheng W."/>
            <person name="Hou X."/>
            <person name="Wei L."/>
        </authorList>
    </citation>
    <scope>NUCLEOTIDE SEQUENCE</scope>
    <source>
        <strain evidence="22">G02</strain>
        <tissue evidence="22">Leaf</tissue>
    </source>
</reference>
<dbReference type="InterPro" id="IPR000719">
    <property type="entry name" value="Prot_kinase_dom"/>
</dbReference>
<evidence type="ECO:0000256" key="3">
    <source>
        <dbReference type="ARBA" id="ARBA00022536"/>
    </source>
</evidence>
<feature type="binding site" evidence="17">
    <location>
        <position position="320"/>
    </location>
    <ligand>
        <name>ATP</name>
        <dbReference type="ChEBI" id="CHEBI:30616"/>
    </ligand>
</feature>
<evidence type="ECO:0000256" key="1">
    <source>
        <dbReference type="ARBA" id="ARBA00004479"/>
    </source>
</evidence>
<dbReference type="PANTHER" id="PTHR27005">
    <property type="entry name" value="WALL-ASSOCIATED RECEPTOR KINASE-LIKE 21"/>
    <property type="match status" value="1"/>
</dbReference>
<dbReference type="AlphaFoldDB" id="A0AAW2LBB6"/>
<gene>
    <name evidence="22" type="ORF">Sradi_5519700</name>
</gene>
<keyword evidence="10 17" id="KW-0067">ATP-binding</keyword>
<dbReference type="GO" id="GO:0004674">
    <property type="term" value="F:protein serine/threonine kinase activity"/>
    <property type="evidence" value="ECO:0007669"/>
    <property type="project" value="UniProtKB-KW"/>
</dbReference>
<keyword evidence="8 17" id="KW-0547">Nucleotide-binding</keyword>
<dbReference type="PROSITE" id="PS00107">
    <property type="entry name" value="PROTEIN_KINASE_ATP"/>
    <property type="match status" value="1"/>
</dbReference>
<dbReference type="PANTHER" id="PTHR27005:SF283">
    <property type="entry name" value="OS02G0633066 PROTEIN"/>
    <property type="match status" value="1"/>
</dbReference>
<dbReference type="Pfam" id="PF00069">
    <property type="entry name" value="Pkinase"/>
    <property type="match status" value="1"/>
</dbReference>
<dbReference type="PROSITE" id="PS00010">
    <property type="entry name" value="ASX_HYDROXYL"/>
    <property type="match status" value="1"/>
</dbReference>
<dbReference type="GO" id="GO:0005509">
    <property type="term" value="F:calcium ion binding"/>
    <property type="evidence" value="ECO:0007669"/>
    <property type="project" value="InterPro"/>
</dbReference>
<dbReference type="PROSITE" id="PS50026">
    <property type="entry name" value="EGF_3"/>
    <property type="match status" value="1"/>
</dbReference>
<reference evidence="22" key="2">
    <citation type="journal article" date="2024" name="Plant">
        <title>Genomic evolution and insights into agronomic trait innovations of Sesamum species.</title>
        <authorList>
            <person name="Miao H."/>
            <person name="Wang L."/>
            <person name="Qu L."/>
            <person name="Liu H."/>
            <person name="Sun Y."/>
            <person name="Le M."/>
            <person name="Wang Q."/>
            <person name="Wei S."/>
            <person name="Zheng Y."/>
            <person name="Lin W."/>
            <person name="Duan Y."/>
            <person name="Cao H."/>
            <person name="Xiong S."/>
            <person name="Wang X."/>
            <person name="Wei L."/>
            <person name="Li C."/>
            <person name="Ma Q."/>
            <person name="Ju M."/>
            <person name="Zhao R."/>
            <person name="Li G."/>
            <person name="Mu C."/>
            <person name="Tian Q."/>
            <person name="Mei H."/>
            <person name="Zhang T."/>
            <person name="Gao T."/>
            <person name="Zhang H."/>
        </authorList>
    </citation>
    <scope>NUCLEOTIDE SEQUENCE</scope>
    <source>
        <strain evidence="22">G02</strain>
    </source>
</reference>
<dbReference type="SMART" id="SM00179">
    <property type="entry name" value="EGF_CA"/>
    <property type="match status" value="2"/>
</dbReference>